<dbReference type="PROSITE" id="PS50089">
    <property type="entry name" value="ZF_RING_2"/>
    <property type="match status" value="1"/>
</dbReference>
<evidence type="ECO:0000256" key="1">
    <source>
        <dbReference type="PROSITE-ProRule" id="PRU00175"/>
    </source>
</evidence>
<feature type="domain" description="RING-type" evidence="3">
    <location>
        <begin position="195"/>
        <end position="243"/>
    </location>
</feature>
<dbReference type="PANTHER" id="PTHR21540">
    <property type="entry name" value="RING FINGER AND SWIM DOMAIN-CONTAINING PROTEIN 2"/>
    <property type="match status" value="1"/>
</dbReference>
<dbReference type="InterPro" id="IPR007527">
    <property type="entry name" value="Znf_SWIM"/>
</dbReference>
<feature type="domain" description="SWIM-type" evidence="4">
    <location>
        <begin position="99"/>
        <end position="130"/>
    </location>
</feature>
<dbReference type="InterPro" id="IPR013083">
    <property type="entry name" value="Znf_RING/FYVE/PHD"/>
</dbReference>
<evidence type="ECO:0000256" key="2">
    <source>
        <dbReference type="SAM" id="MobiDB-lite"/>
    </source>
</evidence>
<keyword evidence="1" id="KW-0479">Metal-binding</keyword>
<dbReference type="Pfam" id="PF13639">
    <property type="entry name" value="zf-RING_2"/>
    <property type="match status" value="1"/>
</dbReference>
<dbReference type="EMBL" id="JAYWIO010000001">
    <property type="protein sequence ID" value="KAK7290234.1"/>
    <property type="molecule type" value="Genomic_DNA"/>
</dbReference>
<dbReference type="AlphaFoldDB" id="A0AAN9J1U8"/>
<sequence>MPSFASKSNGPSLNHHRRHYKHFASNCPPPLNPSRHHHHHHHTPRQHQHHRTGHRNEYGNKIPLIPDEAIIGGLRDPLHLLHRARSNFFILDDITGTVYTVHLCNKSSCNCDHSREKLCMHVKFVFMQVLGVPFDDVCYKRRKLSRSTIRRLIKMPTLHEALSSFTLCLKFHKILFENTKERVSVVIEMKDGATCPVCLDEFEEEDKVVACDVCKNHIHEECYRGWKRKCLGRGIDVTCVLCRAAWCTNVTEHRINLYGKRIHKDEEDYS</sequence>
<keyword evidence="1" id="KW-0863">Zinc-finger</keyword>
<name>A0AAN9J1U8_CROPI</name>
<dbReference type="PANTHER" id="PTHR21540:SF0">
    <property type="entry name" value="PHD FAMILY PROTEIN"/>
    <property type="match status" value="1"/>
</dbReference>
<accession>A0AAN9J1U8</accession>
<evidence type="ECO:0000259" key="3">
    <source>
        <dbReference type="PROSITE" id="PS50089"/>
    </source>
</evidence>
<dbReference type="Gene3D" id="3.30.40.10">
    <property type="entry name" value="Zinc/RING finger domain, C3HC4 (zinc finger)"/>
    <property type="match status" value="1"/>
</dbReference>
<dbReference type="GO" id="GO:0008270">
    <property type="term" value="F:zinc ion binding"/>
    <property type="evidence" value="ECO:0007669"/>
    <property type="project" value="UniProtKB-KW"/>
</dbReference>
<dbReference type="Proteomes" id="UP001372338">
    <property type="component" value="Unassembled WGS sequence"/>
</dbReference>
<evidence type="ECO:0000313" key="5">
    <source>
        <dbReference type="EMBL" id="KAK7290234.1"/>
    </source>
</evidence>
<dbReference type="PROSITE" id="PS50966">
    <property type="entry name" value="ZF_SWIM"/>
    <property type="match status" value="1"/>
</dbReference>
<evidence type="ECO:0008006" key="7">
    <source>
        <dbReference type="Google" id="ProtNLM"/>
    </source>
</evidence>
<dbReference type="GO" id="GO:0061630">
    <property type="term" value="F:ubiquitin protein ligase activity"/>
    <property type="evidence" value="ECO:0007669"/>
    <property type="project" value="InterPro"/>
</dbReference>
<dbReference type="SUPFAM" id="SSF57850">
    <property type="entry name" value="RING/U-box"/>
    <property type="match status" value="1"/>
</dbReference>
<evidence type="ECO:0000259" key="4">
    <source>
        <dbReference type="PROSITE" id="PS50966"/>
    </source>
</evidence>
<dbReference type="InterPro" id="IPR001841">
    <property type="entry name" value="Znf_RING"/>
</dbReference>
<proteinExistence type="predicted"/>
<protein>
    <recommendedName>
        <fullName evidence="7">SWIM-type domain-containing protein</fullName>
    </recommendedName>
</protein>
<reference evidence="5 6" key="1">
    <citation type="submission" date="2024-01" db="EMBL/GenBank/DDBJ databases">
        <title>The genomes of 5 underutilized Papilionoideae crops provide insights into root nodulation and disease resistanc.</title>
        <authorList>
            <person name="Yuan L."/>
        </authorList>
    </citation>
    <scope>NUCLEOTIDE SEQUENCE [LARGE SCALE GENOMIC DNA]</scope>
    <source>
        <strain evidence="5">ZHUSHIDOU_FW_LH</strain>
        <tissue evidence="5">Leaf</tissue>
    </source>
</reference>
<organism evidence="5 6">
    <name type="scientific">Crotalaria pallida</name>
    <name type="common">Smooth rattlebox</name>
    <name type="synonym">Crotalaria striata</name>
    <dbReference type="NCBI Taxonomy" id="3830"/>
    <lineage>
        <taxon>Eukaryota</taxon>
        <taxon>Viridiplantae</taxon>
        <taxon>Streptophyta</taxon>
        <taxon>Embryophyta</taxon>
        <taxon>Tracheophyta</taxon>
        <taxon>Spermatophyta</taxon>
        <taxon>Magnoliopsida</taxon>
        <taxon>eudicotyledons</taxon>
        <taxon>Gunneridae</taxon>
        <taxon>Pentapetalae</taxon>
        <taxon>rosids</taxon>
        <taxon>fabids</taxon>
        <taxon>Fabales</taxon>
        <taxon>Fabaceae</taxon>
        <taxon>Papilionoideae</taxon>
        <taxon>50 kb inversion clade</taxon>
        <taxon>genistoids sensu lato</taxon>
        <taxon>core genistoids</taxon>
        <taxon>Crotalarieae</taxon>
        <taxon>Crotalaria</taxon>
    </lineage>
</organism>
<keyword evidence="1" id="KW-0862">Zinc</keyword>
<gene>
    <name evidence="5" type="ORF">RIF29_04508</name>
</gene>
<dbReference type="InterPro" id="IPR039903">
    <property type="entry name" value="Zswim2"/>
</dbReference>
<comment type="caution">
    <text evidence="5">The sequence shown here is derived from an EMBL/GenBank/DDBJ whole genome shotgun (WGS) entry which is preliminary data.</text>
</comment>
<feature type="compositionally biased region" description="Basic residues" evidence="2">
    <location>
        <begin position="34"/>
        <end position="53"/>
    </location>
</feature>
<feature type="region of interest" description="Disordered" evidence="2">
    <location>
        <begin position="22"/>
        <end position="59"/>
    </location>
</feature>
<keyword evidence="6" id="KW-1185">Reference proteome</keyword>
<evidence type="ECO:0000313" key="6">
    <source>
        <dbReference type="Proteomes" id="UP001372338"/>
    </source>
</evidence>